<gene>
    <name evidence="1" type="primary">LOC122147486</name>
</gene>
<name>A0A9Q9YTY1_CYPCA</name>
<evidence type="ECO:0000313" key="1">
    <source>
        <dbReference type="RefSeq" id="XP_042626341.1"/>
    </source>
</evidence>
<dbReference type="AlphaFoldDB" id="A0A9Q9YTY1"/>
<sequence length="78" mass="8767">MERGSLLSKYMDRTNPMVKHMGLMIKRYGMAAAPAAPQMFGNAGREHMKKYGTKPQHFAKIAWKTNKAFTGLEQHGGQ</sequence>
<dbReference type="Proteomes" id="UP001155660">
    <property type="component" value="Chromosome A2"/>
</dbReference>
<protein>
    <submittedName>
        <fullName evidence="1">Sterol carrier protein 2-like</fullName>
    </submittedName>
</protein>
<dbReference type="GeneID" id="122147486"/>
<dbReference type="OrthoDB" id="542135at2759"/>
<accession>A0A9Q9YTY1</accession>
<reference evidence="1" key="1">
    <citation type="submission" date="2025-08" db="UniProtKB">
        <authorList>
            <consortium name="RefSeq"/>
        </authorList>
    </citation>
    <scope>IDENTIFICATION</scope>
    <source>
        <tissue evidence="1">Muscle</tissue>
    </source>
</reference>
<dbReference type="KEGG" id="ccar:122147486"/>
<proteinExistence type="predicted"/>
<dbReference type="RefSeq" id="XP_042626341.1">
    <property type="nucleotide sequence ID" value="XM_042770407.1"/>
</dbReference>
<organism evidence="1">
    <name type="scientific">Cyprinus carpio</name>
    <name type="common">Common carp</name>
    <dbReference type="NCBI Taxonomy" id="7962"/>
    <lineage>
        <taxon>Eukaryota</taxon>
        <taxon>Metazoa</taxon>
        <taxon>Chordata</taxon>
        <taxon>Craniata</taxon>
        <taxon>Vertebrata</taxon>
        <taxon>Euteleostomi</taxon>
        <taxon>Actinopterygii</taxon>
        <taxon>Neopterygii</taxon>
        <taxon>Teleostei</taxon>
        <taxon>Ostariophysi</taxon>
        <taxon>Cypriniformes</taxon>
        <taxon>Cyprinidae</taxon>
        <taxon>Cyprininae</taxon>
        <taxon>Cyprinus</taxon>
    </lineage>
</organism>